<protein>
    <submittedName>
        <fullName evidence="1">Uncharacterized protein</fullName>
    </submittedName>
</protein>
<dbReference type="KEGG" id="srhi:H9L12_07580"/>
<organism evidence="1 2">
    <name type="scientific">Sphingomonas rhizophila</name>
    <dbReference type="NCBI Taxonomy" id="2071607"/>
    <lineage>
        <taxon>Bacteria</taxon>
        <taxon>Pseudomonadati</taxon>
        <taxon>Pseudomonadota</taxon>
        <taxon>Alphaproteobacteria</taxon>
        <taxon>Sphingomonadales</taxon>
        <taxon>Sphingomonadaceae</taxon>
        <taxon>Sphingomonas</taxon>
    </lineage>
</organism>
<dbReference type="Proteomes" id="UP000515955">
    <property type="component" value="Chromosome"/>
</dbReference>
<proteinExistence type="predicted"/>
<evidence type="ECO:0000313" key="2">
    <source>
        <dbReference type="Proteomes" id="UP000515955"/>
    </source>
</evidence>
<keyword evidence="2" id="KW-1185">Reference proteome</keyword>
<gene>
    <name evidence="1" type="ORF">H9L12_07580</name>
</gene>
<dbReference type="AlphaFoldDB" id="A0A7G9S8Q5"/>
<dbReference type="EMBL" id="CP060717">
    <property type="protein sequence ID" value="QNN64230.1"/>
    <property type="molecule type" value="Genomic_DNA"/>
</dbReference>
<sequence length="57" mass="6367">MSRSRWFLRSNVPNFGRGRAYVMALPLSAAQPLLGDDLRLFATTFLGGLLFMSVYLA</sequence>
<evidence type="ECO:0000313" key="1">
    <source>
        <dbReference type="EMBL" id="QNN64230.1"/>
    </source>
</evidence>
<reference evidence="1 2" key="1">
    <citation type="submission" date="2020-08" db="EMBL/GenBank/DDBJ databases">
        <title>Genome sequence of Sphingomonas rhizophila KACC 19189T.</title>
        <authorList>
            <person name="Hyun D.-W."/>
            <person name="Bae J.-W."/>
        </authorList>
    </citation>
    <scope>NUCLEOTIDE SEQUENCE [LARGE SCALE GENOMIC DNA]</scope>
    <source>
        <strain evidence="1 2">KACC 19189</strain>
    </source>
</reference>
<accession>A0A7G9S8Q5</accession>
<dbReference type="RefSeq" id="WP_187541230.1">
    <property type="nucleotide sequence ID" value="NZ_CP060717.1"/>
</dbReference>
<name>A0A7G9S8Q5_9SPHN</name>